<dbReference type="NCBIfam" id="TIGR00150">
    <property type="entry name" value="T6A_YjeE"/>
    <property type="match status" value="1"/>
</dbReference>
<dbReference type="GO" id="GO:0016740">
    <property type="term" value="F:transferase activity"/>
    <property type="evidence" value="ECO:0007669"/>
    <property type="project" value="UniProtKB-KW"/>
</dbReference>
<evidence type="ECO:0000256" key="1">
    <source>
        <dbReference type="ARBA" id="ARBA00004496"/>
    </source>
</evidence>
<comment type="caution">
    <text evidence="11">The sequence shown here is derived from an EMBL/GenBank/DDBJ whole genome shotgun (WGS) entry which is preliminary data.</text>
</comment>
<keyword evidence="11" id="KW-0808">Transferase</keyword>
<dbReference type="SUPFAM" id="SSF52540">
    <property type="entry name" value="P-loop containing nucleoside triphosphate hydrolases"/>
    <property type="match status" value="1"/>
</dbReference>
<dbReference type="GO" id="GO:0002949">
    <property type="term" value="P:tRNA threonylcarbamoyladenosine modification"/>
    <property type="evidence" value="ECO:0007669"/>
    <property type="project" value="InterPro"/>
</dbReference>
<dbReference type="AlphaFoldDB" id="A0A1W9S0K5"/>
<evidence type="ECO:0000256" key="6">
    <source>
        <dbReference type="ARBA" id="ARBA00022723"/>
    </source>
</evidence>
<reference evidence="12" key="1">
    <citation type="submission" date="2017-03" db="EMBL/GenBank/DDBJ databases">
        <title>Novel pathways for hydrocarbon cycling and metabolic interdependencies in hydrothermal sediment communities.</title>
        <authorList>
            <person name="Dombrowski N."/>
            <person name="Seitz K."/>
            <person name="Teske A."/>
            <person name="Baker B."/>
        </authorList>
    </citation>
    <scope>NUCLEOTIDE SEQUENCE [LARGE SCALE GENOMIC DNA]</scope>
</reference>
<dbReference type="GO" id="GO:0046872">
    <property type="term" value="F:metal ion binding"/>
    <property type="evidence" value="ECO:0007669"/>
    <property type="project" value="UniProtKB-KW"/>
</dbReference>
<evidence type="ECO:0000256" key="4">
    <source>
        <dbReference type="ARBA" id="ARBA00022490"/>
    </source>
</evidence>
<evidence type="ECO:0000256" key="2">
    <source>
        <dbReference type="ARBA" id="ARBA00007599"/>
    </source>
</evidence>
<evidence type="ECO:0000256" key="9">
    <source>
        <dbReference type="ARBA" id="ARBA00022842"/>
    </source>
</evidence>
<organism evidence="11 12">
    <name type="scientific">Candidatus Coatesbacteria bacterium 4484_99</name>
    <dbReference type="NCBI Taxonomy" id="1970774"/>
    <lineage>
        <taxon>Bacteria</taxon>
        <taxon>Candidatus Coatesiibacteriota</taxon>
    </lineage>
</organism>
<keyword evidence="5" id="KW-0819">tRNA processing</keyword>
<evidence type="ECO:0000256" key="3">
    <source>
        <dbReference type="ARBA" id="ARBA00019010"/>
    </source>
</evidence>
<keyword evidence="7" id="KW-0547">Nucleotide-binding</keyword>
<sequence>MAMTNIDDYIGREIETGSENETKALGREIVGMLGEGSVVALVGELGAGKTVFIKGMAEGLGIKDLVSSPSFIIVNFYLGRLPLAHLDLYRLSEIDAISDGIYEYLLEDGITAVEWADRAPSIIPDEAIKIEIEVKGVNKRLIRISIW</sequence>
<keyword evidence="8" id="KW-0067">ATP-binding</keyword>
<evidence type="ECO:0000313" key="11">
    <source>
        <dbReference type="EMBL" id="OQX90266.1"/>
    </source>
</evidence>
<dbReference type="InterPro" id="IPR027417">
    <property type="entry name" value="P-loop_NTPase"/>
</dbReference>
<evidence type="ECO:0000256" key="7">
    <source>
        <dbReference type="ARBA" id="ARBA00022741"/>
    </source>
</evidence>
<dbReference type="Pfam" id="PF02367">
    <property type="entry name" value="TsaE"/>
    <property type="match status" value="1"/>
</dbReference>
<keyword evidence="9" id="KW-0460">Magnesium</keyword>
<evidence type="ECO:0000256" key="10">
    <source>
        <dbReference type="ARBA" id="ARBA00032441"/>
    </source>
</evidence>
<dbReference type="Gene3D" id="3.40.50.300">
    <property type="entry name" value="P-loop containing nucleotide triphosphate hydrolases"/>
    <property type="match status" value="1"/>
</dbReference>
<dbReference type="EMBL" id="NATQ01000079">
    <property type="protein sequence ID" value="OQX90266.1"/>
    <property type="molecule type" value="Genomic_DNA"/>
</dbReference>
<name>A0A1W9S0K5_9BACT</name>
<accession>A0A1W9S0K5</accession>
<comment type="similarity">
    <text evidence="2">Belongs to the TsaE family.</text>
</comment>
<keyword evidence="4" id="KW-0963">Cytoplasm</keyword>
<dbReference type="GO" id="GO:0005737">
    <property type="term" value="C:cytoplasm"/>
    <property type="evidence" value="ECO:0007669"/>
    <property type="project" value="UniProtKB-SubCell"/>
</dbReference>
<protein>
    <recommendedName>
        <fullName evidence="3">tRNA threonylcarbamoyladenosine biosynthesis protein TsaE</fullName>
    </recommendedName>
    <alternativeName>
        <fullName evidence="10">t(6)A37 threonylcarbamoyladenosine biosynthesis protein TsaE</fullName>
    </alternativeName>
</protein>
<evidence type="ECO:0000313" key="12">
    <source>
        <dbReference type="Proteomes" id="UP000192611"/>
    </source>
</evidence>
<dbReference type="GO" id="GO:0005524">
    <property type="term" value="F:ATP binding"/>
    <property type="evidence" value="ECO:0007669"/>
    <property type="project" value="UniProtKB-KW"/>
</dbReference>
<evidence type="ECO:0000256" key="8">
    <source>
        <dbReference type="ARBA" id="ARBA00022840"/>
    </source>
</evidence>
<keyword evidence="6" id="KW-0479">Metal-binding</keyword>
<comment type="subcellular location">
    <subcellularLocation>
        <location evidence="1">Cytoplasm</location>
    </subcellularLocation>
</comment>
<dbReference type="Proteomes" id="UP000192611">
    <property type="component" value="Unassembled WGS sequence"/>
</dbReference>
<dbReference type="PANTHER" id="PTHR33540:SF2">
    <property type="entry name" value="TRNA THREONYLCARBAMOYLADENOSINE BIOSYNTHESIS PROTEIN TSAE"/>
    <property type="match status" value="1"/>
</dbReference>
<dbReference type="PANTHER" id="PTHR33540">
    <property type="entry name" value="TRNA THREONYLCARBAMOYLADENOSINE BIOSYNTHESIS PROTEIN TSAE"/>
    <property type="match status" value="1"/>
</dbReference>
<proteinExistence type="inferred from homology"/>
<evidence type="ECO:0000256" key="5">
    <source>
        <dbReference type="ARBA" id="ARBA00022694"/>
    </source>
</evidence>
<dbReference type="InterPro" id="IPR003442">
    <property type="entry name" value="T6A_TsaE"/>
</dbReference>
<gene>
    <name evidence="11" type="ORF">B6D57_04060</name>
</gene>